<dbReference type="STRING" id="362257.SVTN_24625"/>
<dbReference type="HOGENOM" id="CLU_088918_0_0_11"/>
<dbReference type="SUPFAM" id="SSF54909">
    <property type="entry name" value="Dimeric alpha+beta barrel"/>
    <property type="match status" value="1"/>
</dbReference>
<evidence type="ECO:0000313" key="2">
    <source>
        <dbReference type="EMBL" id="AJF67085.1"/>
    </source>
</evidence>
<gene>
    <name evidence="2" type="ORF">SVTN_24625</name>
</gene>
<feature type="domain" description="ABM" evidence="1">
    <location>
        <begin position="1"/>
        <end position="64"/>
    </location>
</feature>
<dbReference type="Pfam" id="PF03992">
    <property type="entry name" value="ABM"/>
    <property type="match status" value="1"/>
</dbReference>
<reference evidence="2 3" key="1">
    <citation type="submission" date="2014-12" db="EMBL/GenBank/DDBJ databases">
        <title>Complete genome sequence of Streptomyces vietnamensis strain GIMV4.0001, a genetic manipulable producer of the benzoisochromanequinone antibiotic granaticin.</title>
        <authorList>
            <person name="Deng M.R."/>
            <person name="Guo J."/>
            <person name="Ma L.Y."/>
            <person name="Feng G.D."/>
            <person name="Mo C.Y."/>
            <person name="Zhu H.H."/>
        </authorList>
    </citation>
    <scope>NUCLEOTIDE SEQUENCE [LARGE SCALE GENOMIC DNA]</scope>
    <source>
        <strain evidence="3">GIMV4.0001</strain>
    </source>
</reference>
<proteinExistence type="predicted"/>
<dbReference type="EMBL" id="CP010407">
    <property type="protein sequence ID" value="AJF67085.1"/>
    <property type="molecule type" value="Genomic_DNA"/>
</dbReference>
<evidence type="ECO:0000313" key="3">
    <source>
        <dbReference type="Proteomes" id="UP000031774"/>
    </source>
</evidence>
<keyword evidence="3" id="KW-1185">Reference proteome</keyword>
<evidence type="ECO:0000259" key="1">
    <source>
        <dbReference type="Pfam" id="PF03992"/>
    </source>
</evidence>
<sequence>MYVRSIYATGDPAALDGVAEALRTEGRELLSAQPGYRGMGLFVDRELGKLLVGSWWEDEASREASFEKLSKRRDELLSPFAQTAAIDNWEAAVARRAEDLGPGAAFRLLRMDVEPSDVDLLVNTFRDSALPRIQQIPGLSGISLLVDRDHGRAAVGALYTDRAALAASRGPIAAVRGESTTKARATTRSLEEFDVVLATAVPHA</sequence>
<dbReference type="InterPro" id="IPR011008">
    <property type="entry name" value="Dimeric_a/b-barrel"/>
</dbReference>
<protein>
    <recommendedName>
        <fullName evidence="1">ABM domain-containing protein</fullName>
    </recommendedName>
</protein>
<dbReference type="AlphaFoldDB" id="A0A0B5HYT3"/>
<dbReference type="RefSeq" id="WP_041131053.1">
    <property type="nucleotide sequence ID" value="NZ_CP010407.1"/>
</dbReference>
<accession>A0A0B5HYT3</accession>
<dbReference type="Proteomes" id="UP000031774">
    <property type="component" value="Chromosome"/>
</dbReference>
<dbReference type="KEGG" id="svt:SVTN_24625"/>
<dbReference type="InterPro" id="IPR007138">
    <property type="entry name" value="ABM_dom"/>
</dbReference>
<organism evidence="2 3">
    <name type="scientific">Streptomyces vietnamensis</name>
    <dbReference type="NCBI Taxonomy" id="362257"/>
    <lineage>
        <taxon>Bacteria</taxon>
        <taxon>Bacillati</taxon>
        <taxon>Actinomycetota</taxon>
        <taxon>Actinomycetes</taxon>
        <taxon>Kitasatosporales</taxon>
        <taxon>Streptomycetaceae</taxon>
        <taxon>Streptomyces</taxon>
    </lineage>
</organism>
<name>A0A0B5HYT3_9ACTN</name>